<comment type="caution">
    <text evidence="1">The sequence shown here is derived from an EMBL/GenBank/DDBJ whole genome shotgun (WGS) entry which is preliminary data.</text>
</comment>
<evidence type="ECO:0000313" key="1">
    <source>
        <dbReference type="EMBL" id="GAH22575.1"/>
    </source>
</evidence>
<dbReference type="AlphaFoldDB" id="X1EQI9"/>
<organism evidence="1">
    <name type="scientific">marine sediment metagenome</name>
    <dbReference type="NCBI Taxonomy" id="412755"/>
    <lineage>
        <taxon>unclassified sequences</taxon>
        <taxon>metagenomes</taxon>
        <taxon>ecological metagenomes</taxon>
    </lineage>
</organism>
<reference evidence="1" key="1">
    <citation type="journal article" date="2014" name="Front. Microbiol.">
        <title>High frequency of phylogenetically diverse reductive dehalogenase-homologous genes in deep subseafloor sedimentary metagenomes.</title>
        <authorList>
            <person name="Kawai M."/>
            <person name="Futagami T."/>
            <person name="Toyoda A."/>
            <person name="Takaki Y."/>
            <person name="Nishi S."/>
            <person name="Hori S."/>
            <person name="Arai W."/>
            <person name="Tsubouchi T."/>
            <person name="Morono Y."/>
            <person name="Uchiyama I."/>
            <person name="Ito T."/>
            <person name="Fujiyama A."/>
            <person name="Inagaki F."/>
            <person name="Takami H."/>
        </authorList>
    </citation>
    <scope>NUCLEOTIDE SEQUENCE</scope>
    <source>
        <strain evidence="1">Expedition CK06-06</strain>
    </source>
</reference>
<accession>X1EQI9</accession>
<proteinExistence type="predicted"/>
<protein>
    <submittedName>
        <fullName evidence="1">Uncharacterized protein</fullName>
    </submittedName>
</protein>
<dbReference type="EMBL" id="BART01042367">
    <property type="protein sequence ID" value="GAH22575.1"/>
    <property type="molecule type" value="Genomic_DNA"/>
</dbReference>
<sequence length="30" mass="3542">YMDIEGFEFSFEVWSTFEEAVRIAGLEIPE</sequence>
<feature type="non-terminal residue" evidence="1">
    <location>
        <position position="1"/>
    </location>
</feature>
<gene>
    <name evidence="1" type="ORF">S01H4_67387</name>
</gene>
<name>X1EQI9_9ZZZZ</name>